<reference evidence="3" key="1">
    <citation type="journal article" date="2020" name="Nature">
        <title>Giant virus diversity and host interactions through global metagenomics.</title>
        <authorList>
            <person name="Schulz F."/>
            <person name="Roux S."/>
            <person name="Paez-Espino D."/>
            <person name="Jungbluth S."/>
            <person name="Walsh D.A."/>
            <person name="Denef V.J."/>
            <person name="McMahon K.D."/>
            <person name="Konstantinidis K.T."/>
            <person name="Eloe-Fadrosh E.A."/>
            <person name="Kyrpides N.C."/>
            <person name="Woyke T."/>
        </authorList>
    </citation>
    <scope>NUCLEOTIDE SEQUENCE</scope>
    <source>
        <strain evidence="3">GVMAG-M-3300009180-45</strain>
    </source>
</reference>
<feature type="compositionally biased region" description="Basic and acidic residues" evidence="1">
    <location>
        <begin position="59"/>
        <end position="73"/>
    </location>
</feature>
<dbReference type="SUPFAM" id="SSF110849">
    <property type="entry name" value="ParB/Sulfiredoxin"/>
    <property type="match status" value="1"/>
</dbReference>
<protein>
    <recommendedName>
        <fullName evidence="2">ParB-like N-terminal domain-containing protein</fullName>
    </recommendedName>
</protein>
<dbReference type="EMBL" id="MN739022">
    <property type="protein sequence ID" value="QHT35542.1"/>
    <property type="molecule type" value="Genomic_DNA"/>
</dbReference>
<sequence>MDTLQDSVDTSVTLKLFRTKKSSMYYHIFHSKYVRFPLSKLKTLDNFDTSRLSSNPYPKENRPRGQADLDSVAHHRQTIRQQGDTEPIWIVLKKETYTLLDGAHRIVAAYLERKRTIPAYVVHADEQH</sequence>
<dbReference type="AlphaFoldDB" id="A0A6C0F369"/>
<dbReference type="InterPro" id="IPR036086">
    <property type="entry name" value="ParB/Sulfiredoxin_sf"/>
</dbReference>
<name>A0A6C0F369_9ZZZZ</name>
<evidence type="ECO:0000313" key="3">
    <source>
        <dbReference type="EMBL" id="QHT35542.1"/>
    </source>
</evidence>
<feature type="domain" description="ParB-like N-terminal" evidence="2">
    <location>
        <begin position="59"/>
        <end position="127"/>
    </location>
</feature>
<feature type="region of interest" description="Disordered" evidence="1">
    <location>
        <begin position="51"/>
        <end position="81"/>
    </location>
</feature>
<evidence type="ECO:0000259" key="2">
    <source>
        <dbReference type="Pfam" id="PF02195"/>
    </source>
</evidence>
<accession>A0A6C0F369</accession>
<evidence type="ECO:0000256" key="1">
    <source>
        <dbReference type="SAM" id="MobiDB-lite"/>
    </source>
</evidence>
<organism evidence="3">
    <name type="scientific">viral metagenome</name>
    <dbReference type="NCBI Taxonomy" id="1070528"/>
    <lineage>
        <taxon>unclassified sequences</taxon>
        <taxon>metagenomes</taxon>
        <taxon>organismal metagenomes</taxon>
    </lineage>
</organism>
<dbReference type="Gene3D" id="3.90.1530.10">
    <property type="entry name" value="Conserved hypothetical protein from pyrococcus furiosus pfu- 392566-001, ParB domain"/>
    <property type="match status" value="1"/>
</dbReference>
<proteinExistence type="predicted"/>
<dbReference type="Pfam" id="PF02195">
    <property type="entry name" value="ParB_N"/>
    <property type="match status" value="1"/>
</dbReference>
<dbReference type="InterPro" id="IPR003115">
    <property type="entry name" value="ParB_N"/>
</dbReference>